<organism evidence="1 2">
    <name type="scientific">Hamiltosporidium tvaerminnensis</name>
    <dbReference type="NCBI Taxonomy" id="1176355"/>
    <lineage>
        <taxon>Eukaryota</taxon>
        <taxon>Fungi</taxon>
        <taxon>Fungi incertae sedis</taxon>
        <taxon>Microsporidia</taxon>
        <taxon>Dubosqiidae</taxon>
        <taxon>Hamiltosporidium</taxon>
    </lineage>
</organism>
<dbReference type="EMBL" id="PITK01001608">
    <property type="protein sequence ID" value="TBU10686.1"/>
    <property type="molecule type" value="Genomic_DNA"/>
</dbReference>
<gene>
    <name evidence="1" type="ORF">CWI38_1608p0010</name>
</gene>
<evidence type="ECO:0000313" key="1">
    <source>
        <dbReference type="EMBL" id="TBU10686.1"/>
    </source>
</evidence>
<dbReference type="Proteomes" id="UP000292282">
    <property type="component" value="Unassembled WGS sequence"/>
</dbReference>
<dbReference type="AlphaFoldDB" id="A0A4Q9LRI6"/>
<dbReference type="VEuPathDB" id="MicrosporidiaDB:CWI38_1608p0010"/>
<reference evidence="1 2" key="1">
    <citation type="submission" date="2017-12" db="EMBL/GenBank/DDBJ databases">
        <authorList>
            <person name="Pombert J.-F."/>
            <person name="Haag K.L."/>
            <person name="Ebert D."/>
        </authorList>
    </citation>
    <scope>NUCLEOTIDE SEQUENCE [LARGE SCALE GENOMIC DNA]</scope>
    <source>
        <strain evidence="1">IL-G-3</strain>
    </source>
</reference>
<evidence type="ECO:0000313" key="2">
    <source>
        <dbReference type="Proteomes" id="UP000292282"/>
    </source>
</evidence>
<comment type="caution">
    <text evidence="1">The sequence shown here is derived from an EMBL/GenBank/DDBJ whole genome shotgun (WGS) entry which is preliminary data.</text>
</comment>
<sequence>MIIFNYIATGTRKHPKKDKNSISIAQASENLKYEIRNHNEVNSFALFYGKKYIAKILSDKNLRTNTIPRLIFKINESDQNIFENDNRAIYLLCFTEIHSILLEQKTKLFYNNFAISNLNEMEKNVHNKIFQEIEYSLQRLSISNRNLEFTELFISKLQEYDTDEVSIIITYIYNKLIKILYRILNHSDDYKNIRIFLEKKNSDLLSYDRDLTGNTIFKKTIFDAKFLENGNDEKIIQTQIMSSIINSYKFLSNNMSPPDFKKSNNYRVFFKGLETCNLFELNPNESIEYGKKGFIDFLNFFKKIKIRSSYDQFEILKSLKNINFFEKIFKKNRSTTFEHFYLIFEIFSELLKVIDRNFDFNYDVHLVFEDLARIDLRDVIKEHYNTHLASKAGSSSRFTTCETRIFDIETRLISMFVMVFRDLLDHIFCDKSPKISKNIENFNDEISLEDSLKAIVLDLF</sequence>
<name>A0A4Q9LRI6_9MICR</name>
<keyword evidence="2" id="KW-1185">Reference proteome</keyword>
<proteinExistence type="predicted"/>
<accession>A0A4Q9LRI6</accession>
<protein>
    <submittedName>
        <fullName evidence="1">Uncharacterized protein</fullName>
    </submittedName>
</protein>